<dbReference type="AlphaFoldDB" id="A0A9P7Q635"/>
<accession>A0A9P7Q635</accession>
<keyword evidence="6" id="KW-1185">Reference proteome</keyword>
<dbReference type="EC" id="4.2.1.96" evidence="3"/>
<evidence type="ECO:0000256" key="3">
    <source>
        <dbReference type="ARBA" id="ARBA00013252"/>
    </source>
</evidence>
<comment type="similarity">
    <text evidence="2">Belongs to the pterin-4-alpha-carbinolamine dehydratase family.</text>
</comment>
<evidence type="ECO:0000256" key="4">
    <source>
        <dbReference type="ARBA" id="ARBA00023239"/>
    </source>
</evidence>
<evidence type="ECO:0000313" key="5">
    <source>
        <dbReference type="EMBL" id="KAG6122041.1"/>
    </source>
</evidence>
<reference evidence="5 6" key="1">
    <citation type="journal article" date="2020" name="bioRxiv">
        <title>Whole genome comparisons of ergot fungi reveals the divergence and evolution of species within the genus Claviceps are the result of varying mechanisms driving genome evolution and host range expansion.</title>
        <authorList>
            <person name="Wyka S.A."/>
            <person name="Mondo S.J."/>
            <person name="Liu M."/>
            <person name="Dettman J."/>
            <person name="Nalam V."/>
            <person name="Broders K.D."/>
        </authorList>
    </citation>
    <scope>NUCLEOTIDE SEQUENCE [LARGE SCALE GENOMIC DNA]</scope>
    <source>
        <strain evidence="5 6">LM576</strain>
    </source>
</reference>
<dbReference type="Pfam" id="PF01329">
    <property type="entry name" value="Pterin_4a"/>
    <property type="match status" value="1"/>
</dbReference>
<dbReference type="EMBL" id="SRQM01000026">
    <property type="protein sequence ID" value="KAG6122041.1"/>
    <property type="molecule type" value="Genomic_DNA"/>
</dbReference>
<evidence type="ECO:0000256" key="2">
    <source>
        <dbReference type="ARBA" id="ARBA00006472"/>
    </source>
</evidence>
<sequence>MSVARIRAFARPALTKRFSSTMQPRFSPGTNESATTAALTPLLASSTGESGGKWALAADGEALERSFTFKNFAKTWVYNTTFIRWTTHNPKGLSDKDVRLASLCDSIARDFGELDAEPLGCEVRARADAAISESGDCCKPKQT</sequence>
<comment type="caution">
    <text evidence="5">The sequence shown here is derived from an EMBL/GenBank/DDBJ whole genome shotgun (WGS) entry which is preliminary data.</text>
</comment>
<dbReference type="Gene3D" id="3.30.1360.20">
    <property type="entry name" value="Transcriptional coactivator/pterin dehydratase"/>
    <property type="match status" value="1"/>
</dbReference>
<dbReference type="Proteomes" id="UP000732380">
    <property type="component" value="Unassembled WGS sequence"/>
</dbReference>
<evidence type="ECO:0000313" key="6">
    <source>
        <dbReference type="Proteomes" id="UP000732380"/>
    </source>
</evidence>
<dbReference type="GO" id="GO:0008124">
    <property type="term" value="F:4-alpha-hydroxytetrahydrobiopterin dehydratase activity"/>
    <property type="evidence" value="ECO:0007669"/>
    <property type="project" value="UniProtKB-EC"/>
</dbReference>
<protein>
    <recommendedName>
        <fullName evidence="3">4a-hydroxytetrahydrobiopterin dehydratase</fullName>
        <ecNumber evidence="3">4.2.1.96</ecNumber>
    </recommendedName>
</protein>
<keyword evidence="4" id="KW-0456">Lyase</keyword>
<dbReference type="CDD" id="cd00488">
    <property type="entry name" value="PCD_DCoH"/>
    <property type="match status" value="1"/>
</dbReference>
<organism evidence="5 6">
    <name type="scientific">Claviceps humidiphila</name>
    <dbReference type="NCBI Taxonomy" id="1294629"/>
    <lineage>
        <taxon>Eukaryota</taxon>
        <taxon>Fungi</taxon>
        <taxon>Dikarya</taxon>
        <taxon>Ascomycota</taxon>
        <taxon>Pezizomycotina</taxon>
        <taxon>Sordariomycetes</taxon>
        <taxon>Hypocreomycetidae</taxon>
        <taxon>Hypocreales</taxon>
        <taxon>Clavicipitaceae</taxon>
        <taxon>Claviceps</taxon>
    </lineage>
</organism>
<name>A0A9P7Q635_9HYPO</name>
<dbReference type="InterPro" id="IPR001533">
    <property type="entry name" value="Pterin_deHydtase"/>
</dbReference>
<proteinExistence type="inferred from homology"/>
<dbReference type="SUPFAM" id="SSF55248">
    <property type="entry name" value="PCD-like"/>
    <property type="match status" value="1"/>
</dbReference>
<comment type="catalytic activity">
    <reaction evidence="1">
        <text>(4aS,6R)-4a-hydroxy-L-erythro-5,6,7,8-tetrahydrobiopterin = (6R)-L-erythro-6,7-dihydrobiopterin + H2O</text>
        <dbReference type="Rhea" id="RHEA:11920"/>
        <dbReference type="ChEBI" id="CHEBI:15377"/>
        <dbReference type="ChEBI" id="CHEBI:15642"/>
        <dbReference type="ChEBI" id="CHEBI:43120"/>
        <dbReference type="EC" id="4.2.1.96"/>
    </reaction>
</comment>
<gene>
    <name evidence="5" type="ORF">E4U13_003297</name>
</gene>
<evidence type="ECO:0000256" key="1">
    <source>
        <dbReference type="ARBA" id="ARBA00001554"/>
    </source>
</evidence>
<dbReference type="GO" id="GO:0006729">
    <property type="term" value="P:tetrahydrobiopterin biosynthetic process"/>
    <property type="evidence" value="ECO:0007669"/>
    <property type="project" value="InterPro"/>
</dbReference>
<dbReference type="InterPro" id="IPR036428">
    <property type="entry name" value="PCD_sf"/>
</dbReference>